<feature type="compositionally biased region" description="Basic and acidic residues" evidence="1">
    <location>
        <begin position="29"/>
        <end position="41"/>
    </location>
</feature>
<accession>A0ABW3ELF2</accession>
<sequence>MTDRTQWVMGIEFIFPMRGRGTATWPENDVDKEGRADGGGN</sequence>
<evidence type="ECO:0000256" key="1">
    <source>
        <dbReference type="SAM" id="MobiDB-lite"/>
    </source>
</evidence>
<evidence type="ECO:0000313" key="2">
    <source>
        <dbReference type="EMBL" id="MFD0900354.1"/>
    </source>
</evidence>
<comment type="caution">
    <text evidence="2">The sequence shown here is derived from an EMBL/GenBank/DDBJ whole genome shotgun (WGS) entry which is preliminary data.</text>
</comment>
<feature type="region of interest" description="Disordered" evidence="1">
    <location>
        <begin position="20"/>
        <end position="41"/>
    </location>
</feature>
<organism evidence="2 3">
    <name type="scientific">Actinomadura sediminis</name>
    <dbReference type="NCBI Taxonomy" id="1038904"/>
    <lineage>
        <taxon>Bacteria</taxon>
        <taxon>Bacillati</taxon>
        <taxon>Actinomycetota</taxon>
        <taxon>Actinomycetes</taxon>
        <taxon>Streptosporangiales</taxon>
        <taxon>Thermomonosporaceae</taxon>
        <taxon>Actinomadura</taxon>
    </lineage>
</organism>
<gene>
    <name evidence="2" type="ORF">ACFQ11_08120</name>
</gene>
<protein>
    <submittedName>
        <fullName evidence="2">Uncharacterized protein</fullName>
    </submittedName>
</protein>
<name>A0ABW3ELF2_9ACTN</name>
<evidence type="ECO:0000313" key="3">
    <source>
        <dbReference type="Proteomes" id="UP001596972"/>
    </source>
</evidence>
<proteinExistence type="predicted"/>
<dbReference type="EMBL" id="JBHTJA010000010">
    <property type="protein sequence ID" value="MFD0900354.1"/>
    <property type="molecule type" value="Genomic_DNA"/>
</dbReference>
<dbReference type="Proteomes" id="UP001596972">
    <property type="component" value="Unassembled WGS sequence"/>
</dbReference>
<dbReference type="RefSeq" id="WP_378297334.1">
    <property type="nucleotide sequence ID" value="NZ_JBHTJA010000010.1"/>
</dbReference>
<reference evidence="3" key="1">
    <citation type="journal article" date="2019" name="Int. J. Syst. Evol. Microbiol.">
        <title>The Global Catalogue of Microorganisms (GCM) 10K type strain sequencing project: providing services to taxonomists for standard genome sequencing and annotation.</title>
        <authorList>
            <consortium name="The Broad Institute Genomics Platform"/>
            <consortium name="The Broad Institute Genome Sequencing Center for Infectious Disease"/>
            <person name="Wu L."/>
            <person name="Ma J."/>
        </authorList>
    </citation>
    <scope>NUCLEOTIDE SEQUENCE [LARGE SCALE GENOMIC DNA]</scope>
    <source>
        <strain evidence="3">JCM 31202</strain>
    </source>
</reference>
<keyword evidence="3" id="KW-1185">Reference proteome</keyword>